<dbReference type="InterPro" id="IPR012902">
    <property type="entry name" value="N_methyl_site"/>
</dbReference>
<dbReference type="Proteomes" id="UP001597399">
    <property type="component" value="Unassembled WGS sequence"/>
</dbReference>
<dbReference type="Pfam" id="PF15980">
    <property type="entry name" value="ComGF"/>
    <property type="match status" value="1"/>
</dbReference>
<comment type="subcellular location">
    <subcellularLocation>
        <location evidence="1">Cell surface</location>
    </subcellularLocation>
</comment>
<keyword evidence="2" id="KW-0178">Competence</keyword>
<name>A0ABW5S7Z0_9BACL</name>
<evidence type="ECO:0000256" key="2">
    <source>
        <dbReference type="ARBA" id="ARBA00023287"/>
    </source>
</evidence>
<dbReference type="NCBIfam" id="NF041002">
    <property type="entry name" value="pilin_ComGF"/>
    <property type="match status" value="1"/>
</dbReference>
<dbReference type="EMBL" id="JBHUMQ010000050">
    <property type="protein sequence ID" value="MFD2695619.1"/>
    <property type="molecule type" value="Genomic_DNA"/>
</dbReference>
<keyword evidence="5" id="KW-1185">Reference proteome</keyword>
<protein>
    <submittedName>
        <fullName evidence="4">Competence type IV pilus minor pilin ComGF</fullName>
    </submittedName>
</protein>
<dbReference type="InterPro" id="IPR016977">
    <property type="entry name" value="ComGF"/>
</dbReference>
<gene>
    <name evidence="4" type="primary">comGF</name>
    <name evidence="4" type="ORF">ACFSUE_18620</name>
</gene>
<keyword evidence="3" id="KW-0812">Transmembrane</keyword>
<evidence type="ECO:0000256" key="1">
    <source>
        <dbReference type="ARBA" id="ARBA00004241"/>
    </source>
</evidence>
<evidence type="ECO:0000313" key="5">
    <source>
        <dbReference type="Proteomes" id="UP001597399"/>
    </source>
</evidence>
<dbReference type="RefSeq" id="WP_253062937.1">
    <property type="nucleotide sequence ID" value="NZ_JAMXWM010000017.1"/>
</dbReference>
<sequence length="146" mass="17026">MKNQAGYTLLSMMLALSVFLIIVSLAVNVTAFMNQRFQPQWDTQKETRLFFIQTATELHFSHQVSCSTDHRMLTMKKGTDYVSYAFMTNGRIIRQVNRMGYEIVLQQVKSATFQSDGEFISIRVTDKANRHYYWDDRLYVKDDAGD</sequence>
<accession>A0ABW5S7Z0</accession>
<comment type="caution">
    <text evidence="4">The sequence shown here is derived from an EMBL/GenBank/DDBJ whole genome shotgun (WGS) entry which is preliminary data.</text>
</comment>
<evidence type="ECO:0000256" key="3">
    <source>
        <dbReference type="SAM" id="Phobius"/>
    </source>
</evidence>
<organism evidence="4 5">
    <name type="scientific">Sporolactobacillus shoreicorticis</name>
    <dbReference type="NCBI Taxonomy" id="1923877"/>
    <lineage>
        <taxon>Bacteria</taxon>
        <taxon>Bacillati</taxon>
        <taxon>Bacillota</taxon>
        <taxon>Bacilli</taxon>
        <taxon>Bacillales</taxon>
        <taxon>Sporolactobacillaceae</taxon>
        <taxon>Sporolactobacillus</taxon>
    </lineage>
</organism>
<keyword evidence="3" id="KW-0472">Membrane</keyword>
<feature type="transmembrane region" description="Helical" evidence="3">
    <location>
        <begin position="6"/>
        <end position="27"/>
    </location>
</feature>
<proteinExistence type="predicted"/>
<dbReference type="Pfam" id="PF07963">
    <property type="entry name" value="N_methyl"/>
    <property type="match status" value="1"/>
</dbReference>
<keyword evidence="3" id="KW-1133">Transmembrane helix</keyword>
<reference evidence="5" key="1">
    <citation type="journal article" date="2019" name="Int. J. Syst. Evol. Microbiol.">
        <title>The Global Catalogue of Microorganisms (GCM) 10K type strain sequencing project: providing services to taxonomists for standard genome sequencing and annotation.</title>
        <authorList>
            <consortium name="The Broad Institute Genomics Platform"/>
            <consortium name="The Broad Institute Genome Sequencing Center for Infectious Disease"/>
            <person name="Wu L."/>
            <person name="Ma J."/>
        </authorList>
    </citation>
    <scope>NUCLEOTIDE SEQUENCE [LARGE SCALE GENOMIC DNA]</scope>
    <source>
        <strain evidence="5">TISTR 2466</strain>
    </source>
</reference>
<evidence type="ECO:0000313" key="4">
    <source>
        <dbReference type="EMBL" id="MFD2695619.1"/>
    </source>
</evidence>